<keyword evidence="4" id="KW-0677">Repeat</keyword>
<keyword evidence="5 10" id="KW-0175">Coiled coil</keyword>
<proteinExistence type="inferred from homology"/>
<dbReference type="InterPro" id="IPR015943">
    <property type="entry name" value="WD40/YVTN_repeat-like_dom_sf"/>
</dbReference>
<keyword evidence="3" id="KW-0853">WD repeat</keyword>
<evidence type="ECO:0000256" key="7">
    <source>
        <dbReference type="ARBA" id="ARBA00023273"/>
    </source>
</evidence>
<reference evidence="12" key="1">
    <citation type="journal article" date="2018" name="Nat. Microbiol.">
        <title>Leveraging single-cell genomics to expand the fungal tree of life.</title>
        <authorList>
            <person name="Ahrendt S.R."/>
            <person name="Quandt C.A."/>
            <person name="Ciobanu D."/>
            <person name="Clum A."/>
            <person name="Salamov A."/>
            <person name="Andreopoulos B."/>
            <person name="Cheng J.F."/>
            <person name="Woyke T."/>
            <person name="Pelin A."/>
            <person name="Henrissat B."/>
            <person name="Reynolds N.K."/>
            <person name="Benny G.L."/>
            <person name="Smith M.E."/>
            <person name="James T.Y."/>
            <person name="Grigoriev I.V."/>
        </authorList>
    </citation>
    <scope>NUCLEOTIDE SEQUENCE [LARGE SCALE GENOMIC DNA]</scope>
    <source>
        <strain evidence="12">CSF55</strain>
    </source>
</reference>
<dbReference type="PANTHER" id="PTHR14885">
    <property type="entry name" value="CILIA- AND FLAGELLA-ASSOCIATED PROTEIN 43-RELATED"/>
    <property type="match status" value="1"/>
</dbReference>
<keyword evidence="2" id="KW-0963">Cytoplasm</keyword>
<evidence type="ECO:0000256" key="1">
    <source>
        <dbReference type="ARBA" id="ARBA00004430"/>
    </source>
</evidence>
<evidence type="ECO:0000256" key="2">
    <source>
        <dbReference type="ARBA" id="ARBA00022490"/>
    </source>
</evidence>
<name>A0A4P9YNV0_ROZAC</name>
<dbReference type="InterPro" id="IPR036322">
    <property type="entry name" value="WD40_repeat_dom_sf"/>
</dbReference>
<keyword evidence="6" id="KW-0206">Cytoskeleton</keyword>
<dbReference type="Pfam" id="PF25828">
    <property type="entry name" value="CC_Cfap43"/>
    <property type="match status" value="1"/>
</dbReference>
<dbReference type="SUPFAM" id="SSF50978">
    <property type="entry name" value="WD40 repeat-like"/>
    <property type="match status" value="1"/>
</dbReference>
<dbReference type="Gene3D" id="2.130.10.10">
    <property type="entry name" value="YVTN repeat-like/Quinoprotein amine dehydrogenase"/>
    <property type="match status" value="3"/>
</dbReference>
<accession>A0A4P9YNV0</accession>
<organism evidence="11 12">
    <name type="scientific">Rozella allomycis (strain CSF55)</name>
    <dbReference type="NCBI Taxonomy" id="988480"/>
    <lineage>
        <taxon>Eukaryota</taxon>
        <taxon>Fungi</taxon>
        <taxon>Fungi incertae sedis</taxon>
        <taxon>Cryptomycota</taxon>
        <taxon>Cryptomycota incertae sedis</taxon>
        <taxon>Rozella</taxon>
    </lineage>
</organism>
<evidence type="ECO:0000256" key="3">
    <source>
        <dbReference type="ARBA" id="ARBA00022574"/>
    </source>
</evidence>
<evidence type="ECO:0000256" key="10">
    <source>
        <dbReference type="SAM" id="Coils"/>
    </source>
</evidence>
<dbReference type="AlphaFoldDB" id="A0A4P9YNV0"/>
<feature type="coiled-coil region" evidence="10">
    <location>
        <begin position="264"/>
        <end position="291"/>
    </location>
</feature>
<feature type="coiled-coil region" evidence="10">
    <location>
        <begin position="546"/>
        <end position="573"/>
    </location>
</feature>
<evidence type="ECO:0000256" key="4">
    <source>
        <dbReference type="ARBA" id="ARBA00022737"/>
    </source>
</evidence>
<dbReference type="EMBL" id="ML005080">
    <property type="protein sequence ID" value="RKP20330.1"/>
    <property type="molecule type" value="Genomic_DNA"/>
</dbReference>
<evidence type="ECO:0000313" key="12">
    <source>
        <dbReference type="Proteomes" id="UP000281549"/>
    </source>
</evidence>
<sequence>MDFHGDRMVVLGGAPSFTLSVIDWRQNIIQCQISNGSPAKQVQFNPMDSHYFITFGYNQLKFWWIKEGYRKTSLKNVTKSESRQRMEMLNRGNEVIFSRVLGRMMDVDPVWNDKNEVVVVLNDGKVMRVGVNCECEQMDVHLNGGVLADVKYTMNGYVMCYRDGTVEFQKEKKEAEIENDNFRDLNTKFEHKINHVVFSPSHETLAIVGSNGELTTINRETLSKEKHLFNGNKVKSMSLTSDQEILMVEDDKRLVVFNAETRQRREFHRRIEKVESEAEKEESELNEETMIFEFELKKVKRMRFDPMGRHLVVHSESGLSVFTVGLNGINFGGYLKSKGSIQSLSFYLVEEEEKFSYLIVLCHIGHESLIFRFMFPIEVMNFKPVATTEYYIPKEVIPPTDNANEIPTLISNAFNNLNGHLKRAKFYQSLNREWMITFGMDGNVMIRGILDVEKYQMIQTNEGFKDGIAEIMISPDFKWLCVLGNDGVLRLIEWKYTTNGKRLAMTVAEDVKQFYLNQFEHFSKIEKNFSLIKFEKKIKEISEIDQSETLVKRENLRDRLREIKEKIKQIIENNGRVDESERLEIEEMIIDEEKRERLTLQGIEQVDRMKSEIENENLKQEIIFRKLKSEFWDSMRVKGKSIKSFDLKIDLRNYPICEEREEEDLIKKIINLRKCQLEFERGKERMKFPK</sequence>
<dbReference type="GO" id="GO:0005930">
    <property type="term" value="C:axoneme"/>
    <property type="evidence" value="ECO:0007669"/>
    <property type="project" value="UniProtKB-SubCell"/>
</dbReference>
<evidence type="ECO:0000313" key="11">
    <source>
        <dbReference type="EMBL" id="RKP20330.1"/>
    </source>
</evidence>
<dbReference type="PANTHER" id="PTHR14885:SF1">
    <property type="entry name" value="CILIA- AND FLAGELLA-ASSOCIATED PROTEIN 43"/>
    <property type="match status" value="1"/>
</dbReference>
<comment type="subcellular location">
    <subcellularLocation>
        <location evidence="1">Cytoplasm</location>
        <location evidence="1">Cytoskeleton</location>
        <location evidence="1">Cilium axoneme</location>
    </subcellularLocation>
</comment>
<comment type="similarity">
    <text evidence="8">Belongs to the CFAP43 family.</text>
</comment>
<protein>
    <recommendedName>
        <fullName evidence="9">Cilia- and flagella-associated protein 43</fullName>
    </recommendedName>
</protein>
<dbReference type="Proteomes" id="UP000281549">
    <property type="component" value="Unassembled WGS sequence"/>
</dbReference>
<evidence type="ECO:0000256" key="8">
    <source>
        <dbReference type="ARBA" id="ARBA00023605"/>
    </source>
</evidence>
<gene>
    <name evidence="11" type="ORF">ROZALSC1DRAFT_21488</name>
</gene>
<keyword evidence="7" id="KW-0966">Cell projection</keyword>
<evidence type="ECO:0000256" key="9">
    <source>
        <dbReference type="ARBA" id="ARBA00023662"/>
    </source>
</evidence>
<evidence type="ECO:0000256" key="5">
    <source>
        <dbReference type="ARBA" id="ARBA00023054"/>
    </source>
</evidence>
<evidence type="ECO:0000256" key="6">
    <source>
        <dbReference type="ARBA" id="ARBA00023212"/>
    </source>
</evidence>